<organism evidence="1 2">
    <name type="scientific">Dryococelus australis</name>
    <dbReference type="NCBI Taxonomy" id="614101"/>
    <lineage>
        <taxon>Eukaryota</taxon>
        <taxon>Metazoa</taxon>
        <taxon>Ecdysozoa</taxon>
        <taxon>Arthropoda</taxon>
        <taxon>Hexapoda</taxon>
        <taxon>Insecta</taxon>
        <taxon>Pterygota</taxon>
        <taxon>Neoptera</taxon>
        <taxon>Polyneoptera</taxon>
        <taxon>Phasmatodea</taxon>
        <taxon>Verophasmatodea</taxon>
        <taxon>Anareolatae</taxon>
        <taxon>Phasmatidae</taxon>
        <taxon>Eurycanthinae</taxon>
        <taxon>Dryococelus</taxon>
    </lineage>
</organism>
<accession>A0ABQ9G4P7</accession>
<dbReference type="Proteomes" id="UP001159363">
    <property type="component" value="Chromosome 15"/>
</dbReference>
<evidence type="ECO:0000313" key="1">
    <source>
        <dbReference type="EMBL" id="KAJ8867032.1"/>
    </source>
</evidence>
<dbReference type="EMBL" id="JARBHB010000016">
    <property type="protein sequence ID" value="KAJ8867032.1"/>
    <property type="molecule type" value="Genomic_DNA"/>
</dbReference>
<gene>
    <name evidence="1" type="ORF">PR048_032894</name>
</gene>
<sequence>MRSIDVGCEWSISRCMIVRRLRFLALHDVFLIDGPEYYRRSAAHGRRQRPHSVILVKQSLYVATVDISLLDGPEYYRRSAAHGWRQRPHSVILVKQSFYVATVDISLLDGLEYYRRSAAHGWRQRPHSVILVKQSFYVATVDISLLDGPEYYRRSAAHGRRQRPHSVVLVKQSFYVATVDISLLDGPEYYRRSAAQGRRQSPHSVILVKQSFYVATNWYRHGCKRWHRQLRIGIVSIGKFGIAPYLIKTEQQVKYKTLLTQDDGNGSIPGGVAPGFSHVGIVLDDAAAGRWVFSGISRFPHSVIPALLHTHIASHSSALITTMLRAAQISALVHSILYPGLLGVSSSRCSRQPAGEDVSSEKNRRRLNGLHTCVEESFSFDARDSVWHENWTVVSTSDIGELQDDARRRISETTTEFVRWNQFLERWPRININGGKLLGSHFVQELSTRRQAKWLLRNSFVHSTVKKASARVSREITKSQLSRSGNPSRFTTKDTEWTIHTSCQGEPLAPLGILSVRQTAERHVVRTLCDQRAGAVLHRELLDFNINGLIERQESSKAGHDRREAEVVPCLNIAFQLLEGWDIQSQKLWRPSIFRDPRCDVCTGNIEINGFTVDNAVAVQSDLMIVTGGGWVELSVLTEQEHLLKLQPRPMQEVSDVYLTDLYNLHYLPWDMEAEDPPECPCQQHDTRHSLTWANKVANWTLED</sequence>
<name>A0ABQ9G4P7_9NEOP</name>
<reference evidence="1 2" key="1">
    <citation type="submission" date="2023-02" db="EMBL/GenBank/DDBJ databases">
        <title>LHISI_Scaffold_Assembly.</title>
        <authorList>
            <person name="Stuart O.P."/>
            <person name="Cleave R."/>
            <person name="Magrath M.J.L."/>
            <person name="Mikheyev A.S."/>
        </authorList>
    </citation>
    <scope>NUCLEOTIDE SEQUENCE [LARGE SCALE GENOMIC DNA]</scope>
    <source>
        <strain evidence="1">Daus_M_001</strain>
        <tissue evidence="1">Leg muscle</tissue>
    </source>
</reference>
<keyword evidence="2" id="KW-1185">Reference proteome</keyword>
<protein>
    <submittedName>
        <fullName evidence="1">Uncharacterized protein</fullName>
    </submittedName>
</protein>
<evidence type="ECO:0000313" key="2">
    <source>
        <dbReference type="Proteomes" id="UP001159363"/>
    </source>
</evidence>
<proteinExistence type="predicted"/>
<comment type="caution">
    <text evidence="1">The sequence shown here is derived from an EMBL/GenBank/DDBJ whole genome shotgun (WGS) entry which is preliminary data.</text>
</comment>